<dbReference type="Proteomes" id="UP000176998">
    <property type="component" value="Unassembled WGS sequence"/>
</dbReference>
<feature type="transmembrane region" description="Helical" evidence="2">
    <location>
        <begin position="6"/>
        <end position="24"/>
    </location>
</feature>
<proteinExistence type="predicted"/>
<organism evidence="4 5">
    <name type="scientific">Colletotrichum orchidophilum</name>
    <dbReference type="NCBI Taxonomy" id="1209926"/>
    <lineage>
        <taxon>Eukaryota</taxon>
        <taxon>Fungi</taxon>
        <taxon>Dikarya</taxon>
        <taxon>Ascomycota</taxon>
        <taxon>Pezizomycotina</taxon>
        <taxon>Sordariomycetes</taxon>
        <taxon>Hypocreomycetidae</taxon>
        <taxon>Glomerellales</taxon>
        <taxon>Glomerellaceae</taxon>
        <taxon>Colletotrichum</taxon>
    </lineage>
</organism>
<dbReference type="InterPro" id="IPR056884">
    <property type="entry name" value="NPHP3-like_N"/>
</dbReference>
<dbReference type="Pfam" id="PF24883">
    <property type="entry name" value="NPHP3_N"/>
    <property type="match status" value="1"/>
</dbReference>
<dbReference type="PANTHER" id="PTHR10039">
    <property type="entry name" value="AMELOGENIN"/>
    <property type="match status" value="1"/>
</dbReference>
<dbReference type="EMBL" id="MJBS01000029">
    <property type="protein sequence ID" value="OHF00304.1"/>
    <property type="molecule type" value="Genomic_DNA"/>
</dbReference>
<dbReference type="Gene3D" id="3.40.50.300">
    <property type="entry name" value="P-loop containing nucleotide triphosphate hydrolases"/>
    <property type="match status" value="1"/>
</dbReference>
<dbReference type="PANTHER" id="PTHR10039:SF16">
    <property type="entry name" value="GPI INOSITOL-DEACYLASE"/>
    <property type="match status" value="1"/>
</dbReference>
<evidence type="ECO:0000256" key="2">
    <source>
        <dbReference type="SAM" id="Phobius"/>
    </source>
</evidence>
<keyword evidence="2" id="KW-0472">Membrane</keyword>
<dbReference type="RefSeq" id="XP_022477448.1">
    <property type="nucleotide sequence ID" value="XM_022616140.1"/>
</dbReference>
<protein>
    <recommendedName>
        <fullName evidence="3">Nephrocystin 3-like N-terminal domain-containing protein</fullName>
    </recommendedName>
</protein>
<sequence>MDPLSFTVAATQLLGAINSVILIVTRYNEEMKKTPRDLLRFFEELRGLRHVLESLESLVLKAKSLKADISTDSIIQDLFPLYEPLTLYVTADFRQELHRWLIAPDPTINHQAALKKRSDATGAWLAEIKLFAEWMENPRSFIWLYGIPGCGKTILTTTAIEHATKVSKQVLGRATAYFYVDFNEKEK</sequence>
<evidence type="ECO:0000256" key="1">
    <source>
        <dbReference type="ARBA" id="ARBA00022737"/>
    </source>
</evidence>
<name>A0A1G4BFY5_9PEZI</name>
<gene>
    <name evidence="4" type="ORF">CORC01_04493</name>
</gene>
<evidence type="ECO:0000313" key="4">
    <source>
        <dbReference type="EMBL" id="OHF00304.1"/>
    </source>
</evidence>
<accession>A0A1G4BFY5</accession>
<dbReference type="SUPFAM" id="SSF52540">
    <property type="entry name" value="P-loop containing nucleoside triphosphate hydrolases"/>
    <property type="match status" value="1"/>
</dbReference>
<dbReference type="STRING" id="1209926.A0A1G4BFY5"/>
<keyword evidence="1" id="KW-0677">Repeat</keyword>
<keyword evidence="5" id="KW-1185">Reference proteome</keyword>
<evidence type="ECO:0000259" key="3">
    <source>
        <dbReference type="Pfam" id="PF24883"/>
    </source>
</evidence>
<keyword evidence="2" id="KW-0812">Transmembrane</keyword>
<dbReference type="AlphaFoldDB" id="A0A1G4BFY5"/>
<feature type="domain" description="Nephrocystin 3-like N-terminal" evidence="3">
    <location>
        <begin position="121"/>
        <end position="187"/>
    </location>
</feature>
<dbReference type="GeneID" id="34557650"/>
<reference evidence="4 5" key="1">
    <citation type="submission" date="2016-09" db="EMBL/GenBank/DDBJ databases">
        <authorList>
            <person name="Capua I."/>
            <person name="De Benedictis P."/>
            <person name="Joannis T."/>
            <person name="Lombin L.H."/>
            <person name="Cattoli G."/>
        </authorList>
    </citation>
    <scope>NUCLEOTIDE SEQUENCE [LARGE SCALE GENOMIC DNA]</scope>
    <source>
        <strain evidence="4 5">IMI 309357</strain>
    </source>
</reference>
<keyword evidence="2" id="KW-1133">Transmembrane helix</keyword>
<dbReference type="OrthoDB" id="4850815at2759"/>
<dbReference type="InterPro" id="IPR027417">
    <property type="entry name" value="P-loop_NTPase"/>
</dbReference>
<evidence type="ECO:0000313" key="5">
    <source>
        <dbReference type="Proteomes" id="UP000176998"/>
    </source>
</evidence>
<comment type="caution">
    <text evidence="4">The sequence shown here is derived from an EMBL/GenBank/DDBJ whole genome shotgun (WGS) entry which is preliminary data.</text>
</comment>